<evidence type="ECO:0000313" key="1">
    <source>
        <dbReference type="EMBL" id="ETV90662.1"/>
    </source>
</evidence>
<proteinExistence type="predicted"/>
<dbReference type="AlphaFoldDB" id="A0A024TBC6"/>
<accession>A0A024TBC6</accession>
<reference evidence="1" key="1">
    <citation type="submission" date="2013-12" db="EMBL/GenBank/DDBJ databases">
        <title>The Genome Sequence of Aphanomyces invadans NJM9701.</title>
        <authorList>
            <consortium name="The Broad Institute Genomics Platform"/>
            <person name="Russ C."/>
            <person name="Tyler B."/>
            <person name="van West P."/>
            <person name="Dieguez-Uribeondo J."/>
            <person name="Young S.K."/>
            <person name="Zeng Q."/>
            <person name="Gargeya S."/>
            <person name="Fitzgerald M."/>
            <person name="Abouelleil A."/>
            <person name="Alvarado L."/>
            <person name="Chapman S.B."/>
            <person name="Gainer-Dewar J."/>
            <person name="Goldberg J."/>
            <person name="Griggs A."/>
            <person name="Gujja S."/>
            <person name="Hansen M."/>
            <person name="Howarth C."/>
            <person name="Imamovic A."/>
            <person name="Ireland A."/>
            <person name="Larimer J."/>
            <person name="McCowan C."/>
            <person name="Murphy C."/>
            <person name="Pearson M."/>
            <person name="Poon T.W."/>
            <person name="Priest M."/>
            <person name="Roberts A."/>
            <person name="Saif S."/>
            <person name="Shea T."/>
            <person name="Sykes S."/>
            <person name="Wortman J."/>
            <person name="Nusbaum C."/>
            <person name="Birren B."/>
        </authorList>
    </citation>
    <scope>NUCLEOTIDE SEQUENCE [LARGE SCALE GENOMIC DNA]</scope>
    <source>
        <strain evidence="1">NJM9701</strain>
    </source>
</reference>
<gene>
    <name evidence="1" type="ORF">H310_14614</name>
</gene>
<organism evidence="1">
    <name type="scientific">Aphanomyces invadans</name>
    <dbReference type="NCBI Taxonomy" id="157072"/>
    <lineage>
        <taxon>Eukaryota</taxon>
        <taxon>Sar</taxon>
        <taxon>Stramenopiles</taxon>
        <taxon>Oomycota</taxon>
        <taxon>Saprolegniomycetes</taxon>
        <taxon>Saprolegniales</taxon>
        <taxon>Verrucalvaceae</taxon>
        <taxon>Aphanomyces</taxon>
    </lineage>
</organism>
<protein>
    <submittedName>
        <fullName evidence="1">Uncharacterized protein</fullName>
    </submittedName>
</protein>
<dbReference type="GeneID" id="20091664"/>
<name>A0A024TBC6_9STRA</name>
<dbReference type="RefSeq" id="XP_008880732.1">
    <property type="nucleotide sequence ID" value="XM_008882510.1"/>
</dbReference>
<dbReference type="EMBL" id="KI914027">
    <property type="protein sequence ID" value="ETV90662.1"/>
    <property type="molecule type" value="Genomic_DNA"/>
</dbReference>
<dbReference type="VEuPathDB" id="FungiDB:H310_14614"/>
<sequence>MQRKVCCSVPLETSALSYKGFLFAQPRHGCVGGSVVVVAQKQLIPIYFRGLTHNASLHGVRRHSPNHVLQLFNNWSGVDRLHFNLHHGSVLITLSLLDDALQQFPSCRNPALIVAVSPLPRALCPIVPVASLVEWGVLPTA</sequence>